<gene>
    <name evidence="2" type="ORF">GCM10023196_036400</name>
</gene>
<feature type="region of interest" description="Disordered" evidence="1">
    <location>
        <begin position="1"/>
        <end position="47"/>
    </location>
</feature>
<protein>
    <submittedName>
        <fullName evidence="2">Uncharacterized protein</fullName>
    </submittedName>
</protein>
<evidence type="ECO:0000313" key="2">
    <source>
        <dbReference type="EMBL" id="GAA4626777.1"/>
    </source>
</evidence>
<accession>A0ABP8U936</accession>
<proteinExistence type="predicted"/>
<dbReference type="Proteomes" id="UP001501442">
    <property type="component" value="Unassembled WGS sequence"/>
</dbReference>
<feature type="region of interest" description="Disordered" evidence="1">
    <location>
        <begin position="79"/>
        <end position="100"/>
    </location>
</feature>
<organism evidence="2 3">
    <name type="scientific">Actinoallomurus vinaceus</name>
    <dbReference type="NCBI Taxonomy" id="1080074"/>
    <lineage>
        <taxon>Bacteria</taxon>
        <taxon>Bacillati</taxon>
        <taxon>Actinomycetota</taxon>
        <taxon>Actinomycetes</taxon>
        <taxon>Streptosporangiales</taxon>
        <taxon>Thermomonosporaceae</taxon>
        <taxon>Actinoallomurus</taxon>
    </lineage>
</organism>
<feature type="compositionally biased region" description="Basic and acidic residues" evidence="1">
    <location>
        <begin position="88"/>
        <end position="100"/>
    </location>
</feature>
<keyword evidence="3" id="KW-1185">Reference proteome</keyword>
<evidence type="ECO:0000256" key="1">
    <source>
        <dbReference type="SAM" id="MobiDB-lite"/>
    </source>
</evidence>
<reference evidence="3" key="1">
    <citation type="journal article" date="2019" name="Int. J. Syst. Evol. Microbiol.">
        <title>The Global Catalogue of Microorganisms (GCM) 10K type strain sequencing project: providing services to taxonomists for standard genome sequencing and annotation.</title>
        <authorList>
            <consortium name="The Broad Institute Genomics Platform"/>
            <consortium name="The Broad Institute Genome Sequencing Center for Infectious Disease"/>
            <person name="Wu L."/>
            <person name="Ma J."/>
        </authorList>
    </citation>
    <scope>NUCLEOTIDE SEQUENCE [LARGE SCALE GENOMIC DNA]</scope>
    <source>
        <strain evidence="3">JCM 17939</strain>
    </source>
</reference>
<comment type="caution">
    <text evidence="2">The sequence shown here is derived from an EMBL/GenBank/DDBJ whole genome shotgun (WGS) entry which is preliminary data.</text>
</comment>
<evidence type="ECO:0000313" key="3">
    <source>
        <dbReference type="Proteomes" id="UP001501442"/>
    </source>
</evidence>
<name>A0ABP8U936_9ACTN</name>
<sequence>MQRRETIAGDMAEQQRKPRSADRHKQPRPEDRHAPERKGFLWRPRPDRVKLEDANTAAKAVSANMTEWLTQSAEYLLGLRKHPPPRPEWAERKAQELPDE</sequence>
<dbReference type="EMBL" id="BAABHK010000004">
    <property type="protein sequence ID" value="GAA4626777.1"/>
    <property type="molecule type" value="Genomic_DNA"/>
</dbReference>